<dbReference type="STRING" id="28885.EI16_10800"/>
<gene>
    <name evidence="2" type="ORF">EI16_10800</name>
</gene>
<dbReference type="RefSeq" id="WP_029907692.1">
    <property type="nucleotide sequence ID" value="NZ_AP020335.1"/>
</dbReference>
<feature type="domain" description="Methyltransferase type 11" evidence="1">
    <location>
        <begin position="57"/>
        <end position="152"/>
    </location>
</feature>
<dbReference type="PANTHER" id="PTHR43591">
    <property type="entry name" value="METHYLTRANSFERASE"/>
    <property type="match status" value="1"/>
</dbReference>
<dbReference type="InterPro" id="IPR013216">
    <property type="entry name" value="Methyltransf_11"/>
</dbReference>
<protein>
    <recommendedName>
        <fullName evidence="1">Methyltransferase type 11 domain-containing protein</fullName>
    </recommendedName>
</protein>
<evidence type="ECO:0000259" key="1">
    <source>
        <dbReference type="Pfam" id="PF08241"/>
    </source>
</evidence>
<name>A0A067A2A3_HYDMR</name>
<dbReference type="CDD" id="cd02440">
    <property type="entry name" value="AdoMet_MTases"/>
    <property type="match status" value="1"/>
</dbReference>
<dbReference type="EMBL" id="JMIU01000001">
    <property type="protein sequence ID" value="KDN96726.1"/>
    <property type="molecule type" value="Genomic_DNA"/>
</dbReference>
<dbReference type="GO" id="GO:0008757">
    <property type="term" value="F:S-adenosylmethionine-dependent methyltransferase activity"/>
    <property type="evidence" value="ECO:0007669"/>
    <property type="project" value="InterPro"/>
</dbReference>
<evidence type="ECO:0000313" key="2">
    <source>
        <dbReference type="EMBL" id="KDN96726.1"/>
    </source>
</evidence>
<dbReference type="Pfam" id="PF08241">
    <property type="entry name" value="Methyltransf_11"/>
    <property type="match status" value="1"/>
</dbReference>
<dbReference type="InterPro" id="IPR029063">
    <property type="entry name" value="SAM-dependent_MTases_sf"/>
</dbReference>
<dbReference type="Gene3D" id="3.40.50.150">
    <property type="entry name" value="Vaccinia Virus protein VP39"/>
    <property type="match status" value="1"/>
</dbReference>
<accession>A0A067A2A3</accession>
<evidence type="ECO:0000313" key="3">
    <source>
        <dbReference type="Proteomes" id="UP000027341"/>
    </source>
</evidence>
<dbReference type="Proteomes" id="UP000027341">
    <property type="component" value="Unassembled WGS sequence"/>
</dbReference>
<keyword evidence="3" id="KW-1185">Reference proteome</keyword>
<proteinExistence type="predicted"/>
<dbReference type="AlphaFoldDB" id="A0A067A2A3"/>
<dbReference type="SUPFAM" id="SSF53335">
    <property type="entry name" value="S-adenosyl-L-methionine-dependent methyltransferases"/>
    <property type="match status" value="1"/>
</dbReference>
<sequence length="235" mass="26948">MEDLAKTQEQILRHHGGDGAFARERITETYQRRHDEIFWQYWDEKVAKNYQIGDGVLDMGAGIGQFVEDCAKRYPDSPVYGIEAAPYMLENPLPLPANAKILVDDLNNPQADIADNSLAMVMANMVVHELTQPIKMFRAAYQWLKPGGRLCIIDLVRQPLAEYLQRRYEGTALWAEETTVAGLEDAFEHFLEHNRYHADDIEFMLTAGGFKVVEKSLERNGRFAWIVVEKMVVEK</sequence>
<reference evidence="2 3" key="1">
    <citation type="submission" date="2014-04" db="EMBL/GenBank/DDBJ databases">
        <title>Draft genome sequence of Hydrogenovibrio marinus MH-110, a model organism for aerobic H2 metabolism.</title>
        <authorList>
            <person name="Cha H.J."/>
            <person name="Jo B.H."/>
            <person name="Hwang B.H."/>
        </authorList>
    </citation>
    <scope>NUCLEOTIDE SEQUENCE [LARGE SCALE GENOMIC DNA]</scope>
    <source>
        <strain evidence="2 3">MH-110</strain>
    </source>
</reference>
<comment type="caution">
    <text evidence="2">The sequence shown here is derived from an EMBL/GenBank/DDBJ whole genome shotgun (WGS) entry which is preliminary data.</text>
</comment>
<organism evidence="2 3">
    <name type="scientific">Hydrogenovibrio marinus</name>
    <dbReference type="NCBI Taxonomy" id="28885"/>
    <lineage>
        <taxon>Bacteria</taxon>
        <taxon>Pseudomonadati</taxon>
        <taxon>Pseudomonadota</taxon>
        <taxon>Gammaproteobacteria</taxon>
        <taxon>Thiotrichales</taxon>
        <taxon>Piscirickettsiaceae</taxon>
        <taxon>Hydrogenovibrio</taxon>
    </lineage>
</organism>